<feature type="region of interest" description="Disordered" evidence="2">
    <location>
        <begin position="148"/>
        <end position="249"/>
    </location>
</feature>
<keyword evidence="5" id="KW-1185">Reference proteome</keyword>
<feature type="compositionally biased region" description="Polar residues" evidence="2">
    <location>
        <begin position="211"/>
        <end position="230"/>
    </location>
</feature>
<proteinExistence type="inferred from homology"/>
<dbReference type="STRING" id="983967.A0A1E4T4I6"/>
<evidence type="ECO:0000256" key="2">
    <source>
        <dbReference type="SAM" id="MobiDB-lite"/>
    </source>
</evidence>
<dbReference type="AlphaFoldDB" id="A0A1E4T4I6"/>
<dbReference type="OrthoDB" id="68090at2759"/>
<evidence type="ECO:0000313" key="5">
    <source>
        <dbReference type="Proteomes" id="UP000094801"/>
    </source>
</evidence>
<reference evidence="5" key="1">
    <citation type="submission" date="2016-04" db="EMBL/GenBank/DDBJ databases">
        <title>Comparative genomics of biotechnologically important yeasts.</title>
        <authorList>
            <consortium name="DOE Joint Genome Institute"/>
            <person name="Riley R."/>
            <person name="Haridas S."/>
            <person name="Wolfe K.H."/>
            <person name="Lopes M.R."/>
            <person name="Hittinger C.T."/>
            <person name="Goker M."/>
            <person name="Salamov A."/>
            <person name="Wisecaver J."/>
            <person name="Long T.M."/>
            <person name="Aerts A.L."/>
            <person name="Barry K."/>
            <person name="Choi C."/>
            <person name="Clum A."/>
            <person name="Coughlan A.Y."/>
            <person name="Deshpande S."/>
            <person name="Douglass A.P."/>
            <person name="Hanson S.J."/>
            <person name="Klenk H.-P."/>
            <person name="Labutti K."/>
            <person name="Lapidus A."/>
            <person name="Lindquist E."/>
            <person name="Lipzen A."/>
            <person name="Meier-Kolthoff J.P."/>
            <person name="Ohm R.A."/>
            <person name="Otillar R.P."/>
            <person name="Pangilinan J."/>
            <person name="Peng Y."/>
            <person name="Rokas A."/>
            <person name="Rosa C.A."/>
            <person name="Scheuner C."/>
            <person name="Sibirny A.A."/>
            <person name="Slot J.C."/>
            <person name="Stielow J.B."/>
            <person name="Sun H."/>
            <person name="Kurtzman C.P."/>
            <person name="Blackwell M."/>
            <person name="Grigoriev I.V."/>
            <person name="Jeffries T.W."/>
        </authorList>
    </citation>
    <scope>NUCLEOTIDE SEQUENCE [LARGE SCALE GENOMIC DNA]</scope>
    <source>
        <strain evidence="5">NRRL YB-2248</strain>
    </source>
</reference>
<feature type="region of interest" description="Disordered" evidence="2">
    <location>
        <begin position="321"/>
        <end position="353"/>
    </location>
</feature>
<evidence type="ECO:0000313" key="4">
    <source>
        <dbReference type="EMBL" id="ODV86669.1"/>
    </source>
</evidence>
<accession>A0A1E4T4I6</accession>
<gene>
    <name evidence="4" type="ORF">CANARDRAFT_21668</name>
</gene>
<sequence length="353" mass="37890">MTSTISSYAQLVAYIFLDFINNQGYTLDDSTDLTKPHGPVLIKLKAGHSVHVSEVDNIPTELQFDLSKNGGRVKWSYIMTVDPNEQFEFPVEFNNLEKSQLKDVYMTMGYNFDNFFDDLKNSVNYLEFAATTEMKLDFKNLSQKKLNETGEEEDVKPPNPQKSLQEGNELSKGDTKQDTKQEESIQSRSITKPVPENLAAPKFDDELEIQSGPSTTITQPRNEQQQQLGNNDLYPGGIKDPTLKPSLDPLGSGVGGFGYGGMHPTANDPLFQGLGSGGSRPQSGIRYDNPLLGPDDDLGLIGSGLGGGMGLGNGRNIGFPGNGNGNRGGPGFGSGFGSGSGFPGGNGGFPGGF</sequence>
<comment type="similarity">
    <text evidence="1">Belongs to the proteasome inhibitor PI31 family.</text>
</comment>
<protein>
    <recommendedName>
        <fullName evidence="3">PI31 proteasome regulator C-terminal domain-containing protein</fullName>
    </recommendedName>
</protein>
<name>A0A1E4T4I6_9ASCO</name>
<dbReference type="EMBL" id="KV453849">
    <property type="protein sequence ID" value="ODV86669.1"/>
    <property type="molecule type" value="Genomic_DNA"/>
</dbReference>
<feature type="region of interest" description="Disordered" evidence="2">
    <location>
        <begin position="268"/>
        <end position="291"/>
    </location>
</feature>
<feature type="compositionally biased region" description="Basic and acidic residues" evidence="2">
    <location>
        <begin position="169"/>
        <end position="185"/>
    </location>
</feature>
<dbReference type="Proteomes" id="UP000094801">
    <property type="component" value="Unassembled WGS sequence"/>
</dbReference>
<evidence type="ECO:0000256" key="1">
    <source>
        <dbReference type="ARBA" id="ARBA00006405"/>
    </source>
</evidence>
<dbReference type="InterPro" id="IPR013886">
    <property type="entry name" value="PI31_Prot_C"/>
</dbReference>
<feature type="domain" description="PI31 proteasome regulator C-terminal" evidence="3">
    <location>
        <begin position="229"/>
        <end position="285"/>
    </location>
</feature>
<organism evidence="4 5">
    <name type="scientific">[Candida] arabinofermentans NRRL YB-2248</name>
    <dbReference type="NCBI Taxonomy" id="983967"/>
    <lineage>
        <taxon>Eukaryota</taxon>
        <taxon>Fungi</taxon>
        <taxon>Dikarya</taxon>
        <taxon>Ascomycota</taxon>
        <taxon>Saccharomycotina</taxon>
        <taxon>Pichiomycetes</taxon>
        <taxon>Pichiales</taxon>
        <taxon>Pichiaceae</taxon>
        <taxon>Ogataea</taxon>
        <taxon>Ogataea/Candida clade</taxon>
    </lineage>
</organism>
<evidence type="ECO:0000259" key="3">
    <source>
        <dbReference type="Pfam" id="PF08577"/>
    </source>
</evidence>
<dbReference type="Pfam" id="PF08577">
    <property type="entry name" value="PI31_Prot_C"/>
    <property type="match status" value="1"/>
</dbReference>